<reference evidence="4" key="1">
    <citation type="submission" date="2018-06" db="EMBL/GenBank/DDBJ databases">
        <authorList>
            <person name="Zhirakovskaya E."/>
        </authorList>
    </citation>
    <scope>NUCLEOTIDE SEQUENCE</scope>
</reference>
<dbReference type="GO" id="GO:0008843">
    <property type="term" value="F:endochitinase activity"/>
    <property type="evidence" value="ECO:0007669"/>
    <property type="project" value="UniProtKB-EC"/>
</dbReference>
<dbReference type="Gene3D" id="2.160.20.10">
    <property type="entry name" value="Single-stranded right-handed beta-helix, Pectin lyase-like"/>
    <property type="match status" value="1"/>
</dbReference>
<dbReference type="InterPro" id="IPR051846">
    <property type="entry name" value="SH2_domain_adapters"/>
</dbReference>
<keyword evidence="4" id="KW-0326">Glycosidase</keyword>
<evidence type="ECO:0000313" key="4">
    <source>
        <dbReference type="EMBL" id="VAW88830.1"/>
    </source>
</evidence>
<dbReference type="SMART" id="SM00710">
    <property type="entry name" value="PbH1"/>
    <property type="match status" value="6"/>
</dbReference>
<dbReference type="PROSITE" id="PS50835">
    <property type="entry name" value="IG_LIKE"/>
    <property type="match status" value="1"/>
</dbReference>
<dbReference type="InterPro" id="IPR006626">
    <property type="entry name" value="PbH1"/>
</dbReference>
<dbReference type="InterPro" id="IPR013320">
    <property type="entry name" value="ConA-like_dom_sf"/>
</dbReference>
<evidence type="ECO:0000256" key="2">
    <source>
        <dbReference type="ARBA" id="ARBA00022999"/>
    </source>
</evidence>
<dbReference type="EC" id="3.2.1.14" evidence="4"/>
<dbReference type="InterPro" id="IPR013783">
    <property type="entry name" value="Ig-like_fold"/>
</dbReference>
<organism evidence="4">
    <name type="scientific">hydrothermal vent metagenome</name>
    <dbReference type="NCBI Taxonomy" id="652676"/>
    <lineage>
        <taxon>unclassified sequences</taxon>
        <taxon>metagenomes</taxon>
        <taxon>ecological metagenomes</taxon>
    </lineage>
</organism>
<dbReference type="Pfam" id="PF16403">
    <property type="entry name" value="Bact_surface_Ig-like"/>
    <property type="match status" value="3"/>
</dbReference>
<dbReference type="SUPFAM" id="SSF49899">
    <property type="entry name" value="Concanavalin A-like lectins/glucanases"/>
    <property type="match status" value="1"/>
</dbReference>
<protein>
    <submittedName>
        <fullName evidence="4">Chitinase</fullName>
        <ecNumber evidence="4">3.2.1.14</ecNumber>
    </submittedName>
</protein>
<dbReference type="SUPFAM" id="SSF51126">
    <property type="entry name" value="Pectin lyase-like"/>
    <property type="match status" value="1"/>
</dbReference>
<feature type="non-terminal residue" evidence="4">
    <location>
        <position position="1098"/>
    </location>
</feature>
<dbReference type="InterPro" id="IPR036179">
    <property type="entry name" value="Ig-like_dom_sf"/>
</dbReference>
<dbReference type="InterPro" id="IPR012334">
    <property type="entry name" value="Pectin_lyas_fold"/>
</dbReference>
<dbReference type="Pfam" id="PF13927">
    <property type="entry name" value="Ig_3"/>
    <property type="match status" value="1"/>
</dbReference>
<dbReference type="InterPro" id="IPR014755">
    <property type="entry name" value="Cu-Rt/internalin_Ig-like"/>
</dbReference>
<dbReference type="AlphaFoldDB" id="A0A3B0ZIC0"/>
<dbReference type="SMART" id="SM00409">
    <property type="entry name" value="IG"/>
    <property type="match status" value="1"/>
</dbReference>
<dbReference type="Gene3D" id="2.60.40.10">
    <property type="entry name" value="Immunoglobulins"/>
    <property type="match status" value="4"/>
</dbReference>
<dbReference type="InterPro" id="IPR032179">
    <property type="entry name" value="Cry22Aa_Ig-like"/>
</dbReference>
<dbReference type="Gene3D" id="2.60.40.1220">
    <property type="match status" value="1"/>
</dbReference>
<evidence type="ECO:0000259" key="3">
    <source>
        <dbReference type="PROSITE" id="PS50835"/>
    </source>
</evidence>
<dbReference type="InterPro" id="IPR003599">
    <property type="entry name" value="Ig_sub"/>
</dbReference>
<dbReference type="PANTHER" id="PTHR15127:SF32">
    <property type="entry name" value="HEAVYWEIGHT, ISOFORM A"/>
    <property type="match status" value="1"/>
</dbReference>
<evidence type="ECO:0000256" key="1">
    <source>
        <dbReference type="ARBA" id="ARBA00022729"/>
    </source>
</evidence>
<dbReference type="GO" id="GO:0001784">
    <property type="term" value="F:phosphotyrosine residue binding"/>
    <property type="evidence" value="ECO:0007669"/>
    <property type="project" value="TreeGrafter"/>
</dbReference>
<dbReference type="Gene3D" id="2.60.120.560">
    <property type="entry name" value="Exo-inulinase, domain 1"/>
    <property type="match status" value="1"/>
</dbReference>
<dbReference type="SUPFAM" id="SSF48726">
    <property type="entry name" value="Immunoglobulin"/>
    <property type="match status" value="1"/>
</dbReference>
<gene>
    <name evidence="4" type="ORF">MNBD_GAMMA17-2052</name>
</gene>
<name>A0A3B0ZIC0_9ZZZZ</name>
<proteinExistence type="predicted"/>
<dbReference type="EMBL" id="UOFQ01000109">
    <property type="protein sequence ID" value="VAW88830.1"/>
    <property type="molecule type" value="Genomic_DNA"/>
</dbReference>
<feature type="domain" description="Ig-like" evidence="3">
    <location>
        <begin position="474"/>
        <end position="556"/>
    </location>
</feature>
<dbReference type="PANTHER" id="PTHR15127">
    <property type="entry name" value="HEAVYWEIGHT, ISOFORM A"/>
    <property type="match status" value="1"/>
</dbReference>
<accession>A0A3B0ZIC0</accession>
<dbReference type="InterPro" id="IPR011050">
    <property type="entry name" value="Pectin_lyase_fold/virulence"/>
</dbReference>
<keyword evidence="4" id="KW-0378">Hydrolase</keyword>
<sequence>MSITRGRILQRCYRKLFIIGLSLVGAAFITGGPAYGVVYSGNPQNLKSQLEKLEAGDTLLLEAGVYKFGLSIADRHGDADNPIIITGPETGDPAIFLGDTEVRRNTIQIRRSSYLTFRHLKIDGLDVDGIDAVNSTGITHHITLEHLEIVRHGGGQLTVGIATRGPAWDWVIRNCKIIGAGTGMYLGDSRGTRWPFVGGLIEHNLIVDTVGYNVQFKHTISRTDVNGNVIPGMPQEKRKTIIRHNVFSKANQPTDSIVVGPRPNLLVGHFPLSGPGSDDVYEIYGNFFYENTTDEPLFQGEGNIALYDNVFVNSSGDAVNIQPHNDVPRNINVFHNTVVATGNGIGVWGADINFAQRVAGNAIFAGKPTPVSANSKVVLRDNVTAAYAAASDYLMNPGGSLDLGELDLFPLVGKLLADSMDMTAFQGFSDWDLDFNQDTRNGTYRGAYASEGSNTGWGLAIDFKPRGEVVPQAPSITNQPEPLTVTEGEDASFSVASAGSRPLTYQWYFNGVEISETNSASYMLTAVSVADAGTYGCIVTNDQGSDSCVDATLIVSADALAPTLVTASATSATGVDILFSEAVSAASAETSANYQLDLGINIDTASLNADERTVSLTVTPALTEDSTYEVSVSNVQDRAQTPNTIVNLSSKTFTYRTIYTFEGVNPTGDWTPLNPGNWEVKADAGDMAYYINSSSSPGNSLLGEYSLLPGSYGDFTLTAQARLDATGANADYAVVFGFQNADNYYYALFNNNQAFIELFKVFEGTRTALDLVDPVDTDWLNDNAYHAIKVSREGSEIKVYFDDNLIMHASDSTFGVGQVGIGSFNDSAYFDDVQVVGEVTTTPDTTPPMITLTGNNPQTITVGNTYIELGATATDNVDGDINPDNITVDASAVDTNTVGSYSVTYNVSDEANNPAIEVTRTVNITAVVNGDNVAPVITLMGNNPQTITVGNTYTELGATATDNVDGDINPDNITVDASAVDTNTVGSYSVTYNVSDEANNPAIEVTRTVNITAVVNDDNVAPVITLMGNNPQAITVGSAYTDLGAMAMDNIDGNLTTNIQTVNLVDTANPGTYEVTYNVSDAAGNVATEVVRTVNVIT</sequence>
<keyword evidence="1" id="KW-0732">Signal</keyword>
<dbReference type="InterPro" id="IPR007110">
    <property type="entry name" value="Ig-like_dom"/>
</dbReference>
<keyword evidence="2" id="KW-0727">SH2 domain</keyword>